<dbReference type="EMBL" id="CAEZVF010000056">
    <property type="protein sequence ID" value="CAB4620064.1"/>
    <property type="molecule type" value="Genomic_DNA"/>
</dbReference>
<evidence type="ECO:0000256" key="1">
    <source>
        <dbReference type="SAM" id="MobiDB-lite"/>
    </source>
</evidence>
<accession>A0A6J6I9T4</accession>
<dbReference type="AlphaFoldDB" id="A0A6J6I9T4"/>
<feature type="region of interest" description="Disordered" evidence="1">
    <location>
        <begin position="284"/>
        <end position="311"/>
    </location>
</feature>
<feature type="compositionally biased region" description="Polar residues" evidence="1">
    <location>
        <begin position="284"/>
        <end position="294"/>
    </location>
</feature>
<name>A0A6J6I9T4_9ZZZZ</name>
<organism evidence="2">
    <name type="scientific">freshwater metagenome</name>
    <dbReference type="NCBI Taxonomy" id="449393"/>
    <lineage>
        <taxon>unclassified sequences</taxon>
        <taxon>metagenomes</taxon>
        <taxon>ecological metagenomes</taxon>
    </lineage>
</organism>
<evidence type="ECO:0000313" key="2">
    <source>
        <dbReference type="EMBL" id="CAB4620064.1"/>
    </source>
</evidence>
<sequence length="311" mass="34467">MHVDARNAIFDRTHQVEVGRARQVGVNATLHAHFRRAYRPGLLSAIGHLLERQRERIDIVLTLSEGTETATGVTHVREVDVAVDDVCHLVADSITSNVIGNPAQLLERRTINRHQLNGQVMVFHQRQVGRSMSRELQGAREITHAHCCRGFNPLSHGLPIPVHLIKVGALLTAAAFIVNGRSQVRAAPDFDGGVIRISFLPRDSLRDPLSYCQVRYGVAQGINVRAQSSVNPWRALCDVFGVNRQSLFESESSELGELSQVVKVRPRALGVDVIWSQWRNTTPVVDSGSNQPAQSARRRKIRRGLDAHLGP</sequence>
<proteinExistence type="predicted"/>
<gene>
    <name evidence="2" type="ORF">UFOPK1939_00498</name>
</gene>
<protein>
    <submittedName>
        <fullName evidence="2">Unannotated protein</fullName>
    </submittedName>
</protein>
<reference evidence="2" key="1">
    <citation type="submission" date="2020-05" db="EMBL/GenBank/DDBJ databases">
        <authorList>
            <person name="Chiriac C."/>
            <person name="Salcher M."/>
            <person name="Ghai R."/>
            <person name="Kavagutti S V."/>
        </authorList>
    </citation>
    <scope>NUCLEOTIDE SEQUENCE</scope>
</reference>